<gene>
    <name evidence="1" type="ORF">CcrSwift_gp004</name>
    <name evidence="2" type="ORF">CcrSwift_gp329</name>
</gene>
<evidence type="ECO:0000313" key="2">
    <source>
        <dbReference type="EMBL" id="AFU88647.1"/>
    </source>
</evidence>
<reference evidence="2 3" key="1">
    <citation type="journal article" date="2012" name="BMC Genomics">
        <title>The Caulobacter crescentus phage phiCbK: genomics of a canonical phage.</title>
        <authorList>
            <person name="Gill J.J."/>
            <person name="Berry J.D."/>
            <person name="Russell W.K."/>
            <person name="Lessor L."/>
            <person name="Escobar Garcia D.A."/>
            <person name="Hernandez D."/>
            <person name="Kane A."/>
            <person name="Keene J."/>
            <person name="Maddox M."/>
            <person name="Martin R."/>
            <person name="Mohan S."/>
            <person name="Thorn A.M."/>
            <person name="Russell D.H."/>
            <person name="Young R."/>
        </authorList>
    </citation>
    <scope>NUCLEOTIDE SEQUENCE [LARGE SCALE GENOMIC DNA]</scope>
</reference>
<accession>K4K7L1</accession>
<evidence type="ECO:0000313" key="3">
    <source>
        <dbReference type="Proteomes" id="UP000000460"/>
    </source>
</evidence>
<dbReference type="EMBL" id="JX100809">
    <property type="protein sequence ID" value="AFU88322.1"/>
    <property type="molecule type" value="Genomic_DNA"/>
</dbReference>
<dbReference type="EMBL" id="JX100809">
    <property type="protein sequence ID" value="AFU88647.1"/>
    <property type="molecule type" value="Genomic_DNA"/>
</dbReference>
<dbReference type="Proteomes" id="UP000000460">
    <property type="component" value="Segment"/>
</dbReference>
<dbReference type="RefSeq" id="YP_006990062.1">
    <property type="nucleotide sequence ID" value="NC_019411.1"/>
</dbReference>
<protein>
    <submittedName>
        <fullName evidence="2">Uncharacterized protein</fullName>
    </submittedName>
</protein>
<name>K4K7L1_9CAUD</name>
<organism evidence="2 3">
    <name type="scientific">Caulobacter phage CcrSwift</name>
    <dbReference type="NCBI Taxonomy" id="2927984"/>
    <lineage>
        <taxon>Viruses</taxon>
        <taxon>Duplodnaviria</taxon>
        <taxon>Heunggongvirae</taxon>
        <taxon>Uroviricota</taxon>
        <taxon>Caudoviricetes</taxon>
        <taxon>Jeanschmidtviridae</taxon>
        <taxon>Shapirovirus</taxon>
        <taxon>Shapirovirus swift</taxon>
    </lineage>
</organism>
<dbReference type="GeneID" id="13996539"/>
<dbReference type="GeneID" id="13996864"/>
<keyword evidence="3" id="KW-1185">Reference proteome</keyword>
<dbReference type="KEGG" id="vg:13996539"/>
<dbReference type="RefSeq" id="YP_006989737.1">
    <property type="nucleotide sequence ID" value="NC_019411.1"/>
</dbReference>
<evidence type="ECO:0000313" key="1">
    <source>
        <dbReference type="EMBL" id="AFU88322.1"/>
    </source>
</evidence>
<proteinExistence type="predicted"/>
<dbReference type="KEGG" id="vg:13996864"/>
<sequence>MYSGPLRISEGERFALDSYGNGAAYTFRDKAGKESVWMQDDDASAFRETYDALQTLLPSFGPDEILGILWNDHEYGAAASPDADA</sequence>